<dbReference type="PANTHER" id="PTHR47332:SF4">
    <property type="entry name" value="SET DOMAIN-CONTAINING PROTEIN 5"/>
    <property type="match status" value="1"/>
</dbReference>
<dbReference type="SMART" id="SM00317">
    <property type="entry name" value="SET"/>
    <property type="match status" value="1"/>
</dbReference>
<dbReference type="InterPro" id="IPR001214">
    <property type="entry name" value="SET_dom"/>
</dbReference>
<dbReference type="Gene3D" id="1.25.40.10">
    <property type="entry name" value="Tetratricopeptide repeat domain"/>
    <property type="match status" value="1"/>
</dbReference>
<dbReference type="InterPro" id="IPR011990">
    <property type="entry name" value="TPR-like_helical_dom_sf"/>
</dbReference>
<dbReference type="PROSITE" id="PS50280">
    <property type="entry name" value="SET"/>
    <property type="match status" value="1"/>
</dbReference>
<proteinExistence type="predicted"/>
<sequence>MFYSALLDHGVPAEKVPRIKDSHYTSAAQTSRGGLLDQHNWGRLLKIIRERYQNDDQVEVKPNYIAFKSNPDLLLPFECHKFLRFGATIPNEDTTGLRNYIDTVSRVASGWFGSRVRDWDEGEGVSGYYALDDVKRSIRSYEQFDEPEVPTTLAQLVLGTDPIRELNLPLYETKPVLGNGQGLVARFNIAKGQLIISEKPFFTTSSATSAAIIEKQISIELRKLPKDAQRQFLSLHNNFPGKRPFSGIVRTNALPCGPDSPIGGIYPTISRINHSCLPNAHNSWNSASGYENIYAVRFIAAGEEITIPYDHGGPSDERHRHLKNAFGFDCDCSICSRKPAELKQSDERRRQIQRLDGEIGNALRLMYSPGDCLKDCQALLQILEEEFEGSPGAHLARLYYDAFQICIVHGNQARARVLAERSYRARLMCEGENNPETKRTQKLMEDPKTHASFGLSMKWKSLKNQVPRGLSSDEFEKWLWRQGR</sequence>
<dbReference type="Proteomes" id="UP000053732">
    <property type="component" value="Unassembled WGS sequence"/>
</dbReference>
<organism evidence="2 3">
    <name type="scientific">Penicillium camemberti (strain FM 013)</name>
    <dbReference type="NCBI Taxonomy" id="1429867"/>
    <lineage>
        <taxon>Eukaryota</taxon>
        <taxon>Fungi</taxon>
        <taxon>Dikarya</taxon>
        <taxon>Ascomycota</taxon>
        <taxon>Pezizomycotina</taxon>
        <taxon>Eurotiomycetes</taxon>
        <taxon>Eurotiomycetidae</taxon>
        <taxon>Eurotiales</taxon>
        <taxon>Aspergillaceae</taxon>
        <taxon>Penicillium</taxon>
    </lineage>
</organism>
<name>A0A0G4PCL9_PENC3</name>
<dbReference type="STRING" id="1429867.A0A0G4PCL9"/>
<evidence type="ECO:0000313" key="3">
    <source>
        <dbReference type="Proteomes" id="UP000053732"/>
    </source>
</evidence>
<protein>
    <submittedName>
        <fullName evidence="2">SET domain</fullName>
    </submittedName>
</protein>
<dbReference type="InterPro" id="IPR046341">
    <property type="entry name" value="SET_dom_sf"/>
</dbReference>
<dbReference type="Pfam" id="PF00856">
    <property type="entry name" value="SET"/>
    <property type="match status" value="1"/>
</dbReference>
<evidence type="ECO:0000313" key="2">
    <source>
        <dbReference type="EMBL" id="CRL24085.1"/>
    </source>
</evidence>
<reference evidence="2 3" key="1">
    <citation type="journal article" date="2014" name="Nat. Commun.">
        <title>Multiple recent horizontal transfers of a large genomic region in cheese making fungi.</title>
        <authorList>
            <person name="Cheeseman K."/>
            <person name="Ropars J."/>
            <person name="Renault P."/>
            <person name="Dupont J."/>
            <person name="Gouzy J."/>
            <person name="Branca A."/>
            <person name="Abraham A.L."/>
            <person name="Ceppi M."/>
            <person name="Conseiller E."/>
            <person name="Debuchy R."/>
            <person name="Malagnac F."/>
            <person name="Goarin A."/>
            <person name="Silar P."/>
            <person name="Lacoste S."/>
            <person name="Sallet E."/>
            <person name="Bensimon A."/>
            <person name="Giraud T."/>
            <person name="Brygoo Y."/>
        </authorList>
    </citation>
    <scope>NUCLEOTIDE SEQUENCE [LARGE SCALE GENOMIC DNA]</scope>
    <source>
        <strain evidence="3">FM 013</strain>
    </source>
</reference>
<dbReference type="AlphaFoldDB" id="A0A0G4PCL9"/>
<dbReference type="EMBL" id="HG793144">
    <property type="protein sequence ID" value="CRL24085.1"/>
    <property type="molecule type" value="Genomic_DNA"/>
</dbReference>
<accession>A0A0G4PCL9</accession>
<dbReference type="CDD" id="cd20071">
    <property type="entry name" value="SET_SMYD"/>
    <property type="match status" value="1"/>
</dbReference>
<dbReference type="InterPro" id="IPR053185">
    <property type="entry name" value="SET_domain_protein"/>
</dbReference>
<dbReference type="Gene3D" id="2.170.270.10">
    <property type="entry name" value="SET domain"/>
    <property type="match status" value="1"/>
</dbReference>
<feature type="domain" description="SET" evidence="1">
    <location>
        <begin position="166"/>
        <end position="310"/>
    </location>
</feature>
<dbReference type="PANTHER" id="PTHR47332">
    <property type="entry name" value="SET DOMAIN-CONTAINING PROTEIN 5"/>
    <property type="match status" value="1"/>
</dbReference>
<dbReference type="SUPFAM" id="SSF82199">
    <property type="entry name" value="SET domain"/>
    <property type="match status" value="1"/>
</dbReference>
<gene>
    <name evidence="2" type="ORF">PCAMFM013_S011g000079</name>
</gene>
<evidence type="ECO:0000259" key="1">
    <source>
        <dbReference type="PROSITE" id="PS50280"/>
    </source>
</evidence>
<keyword evidence="3" id="KW-1185">Reference proteome</keyword>